<gene>
    <name evidence="9" type="ORF">CRI94_10470</name>
</gene>
<evidence type="ECO:0000256" key="1">
    <source>
        <dbReference type="ARBA" id="ARBA00004127"/>
    </source>
</evidence>
<name>A0A2A8CWS9_9BACT</name>
<feature type="transmembrane region" description="Helical" evidence="6">
    <location>
        <begin position="387"/>
        <end position="411"/>
    </location>
</feature>
<organism evidence="9 10">
    <name type="scientific">Longibacter salinarum</name>
    <dbReference type="NCBI Taxonomy" id="1850348"/>
    <lineage>
        <taxon>Bacteria</taxon>
        <taxon>Pseudomonadati</taxon>
        <taxon>Rhodothermota</taxon>
        <taxon>Rhodothermia</taxon>
        <taxon>Rhodothermales</taxon>
        <taxon>Salisaetaceae</taxon>
        <taxon>Longibacter</taxon>
    </lineage>
</organism>
<dbReference type="GO" id="GO:0015990">
    <property type="term" value="P:electron transport coupled proton transport"/>
    <property type="evidence" value="ECO:0007669"/>
    <property type="project" value="TreeGrafter"/>
</dbReference>
<evidence type="ECO:0000259" key="8">
    <source>
        <dbReference type="Pfam" id="PF00662"/>
    </source>
</evidence>
<dbReference type="GO" id="GO:0003954">
    <property type="term" value="F:NADH dehydrogenase activity"/>
    <property type="evidence" value="ECO:0007669"/>
    <property type="project" value="TreeGrafter"/>
</dbReference>
<feature type="transmembrane region" description="Helical" evidence="6">
    <location>
        <begin position="277"/>
        <end position="302"/>
    </location>
</feature>
<sequence>MPPPTRLPAVLTRVMWAGFGLAVALAFFLKGETWSIDPYIQVDGLTQVMAVVVTFVSGIVHSFSRRYMAGARHLRSFYGRLFSLSVVVLLLTATEHVVVFLALWTVMGWLLASLIGHIRRWPEAQASARFARRMFLAGSGALAVSFALLVHSSGAWTVSGFVDVLSALPRVVTTISVSLIVVAAMMQSALVPFHRWLLSSMTAPTPVSAFMHAGLVNAGGVLLARFSGIVFETDAVVLLVFFVGAVTALAGQAWALVQTNVKRQLGCSTTAQMGFMVMQFGLGFGAAGIAHLILHGFYKAYLFLASGSVVESTSPPQARPNPAGWASTLSSLVVAVAAGFLFAWLTGKSVLALDGGTLLVFFVVLAVLHATRTLLRRTGLPARTRAWALPFVLLPAILMYAAVYKGVAWMLAGTGLLAFGTPLTPLHWGIAAVFTFVYVGIDRGWHHSSTRLYVLLMNTSQPVSSTLLTRRDRYHVH</sequence>
<dbReference type="InterPro" id="IPR001750">
    <property type="entry name" value="ND/Mrp_TM"/>
</dbReference>
<dbReference type="PRINTS" id="PR01434">
    <property type="entry name" value="NADHDHGNASE5"/>
</dbReference>
<evidence type="ECO:0000256" key="3">
    <source>
        <dbReference type="ARBA" id="ARBA00022989"/>
    </source>
</evidence>
<reference evidence="9 10" key="1">
    <citation type="submission" date="2017-10" db="EMBL/GenBank/DDBJ databases">
        <title>Draft genome of Longibacter Salinarum.</title>
        <authorList>
            <person name="Goh K.M."/>
            <person name="Shamsir M.S."/>
            <person name="Lim S.W."/>
        </authorList>
    </citation>
    <scope>NUCLEOTIDE SEQUENCE [LARGE SCALE GENOMIC DNA]</scope>
    <source>
        <strain evidence="9 10">KCTC 52045</strain>
    </source>
</reference>
<evidence type="ECO:0000256" key="4">
    <source>
        <dbReference type="ARBA" id="ARBA00023136"/>
    </source>
</evidence>
<feature type="transmembrane region" description="Helical" evidence="6">
    <location>
        <begin position="357"/>
        <end position="375"/>
    </location>
</feature>
<feature type="transmembrane region" description="Helical" evidence="6">
    <location>
        <begin position="7"/>
        <end position="29"/>
    </location>
</feature>
<keyword evidence="3 6" id="KW-1133">Transmembrane helix</keyword>
<dbReference type="GO" id="GO:0042773">
    <property type="term" value="P:ATP synthesis coupled electron transport"/>
    <property type="evidence" value="ECO:0007669"/>
    <property type="project" value="InterPro"/>
</dbReference>
<dbReference type="GO" id="GO:0012505">
    <property type="term" value="C:endomembrane system"/>
    <property type="evidence" value="ECO:0007669"/>
    <property type="project" value="UniProtKB-SubCell"/>
</dbReference>
<evidence type="ECO:0000313" key="9">
    <source>
        <dbReference type="EMBL" id="PEN13070.1"/>
    </source>
</evidence>
<dbReference type="InterPro" id="IPR003945">
    <property type="entry name" value="NU5C-like"/>
</dbReference>
<evidence type="ECO:0000313" key="10">
    <source>
        <dbReference type="Proteomes" id="UP000220102"/>
    </source>
</evidence>
<feature type="transmembrane region" description="Helical" evidence="6">
    <location>
        <begin position="99"/>
        <end position="118"/>
    </location>
</feature>
<dbReference type="Pfam" id="PF00662">
    <property type="entry name" value="Proton_antipo_N"/>
    <property type="match status" value="1"/>
</dbReference>
<accession>A0A2A8CWS9</accession>
<evidence type="ECO:0000256" key="2">
    <source>
        <dbReference type="ARBA" id="ARBA00022692"/>
    </source>
</evidence>
<keyword evidence="4 6" id="KW-0472">Membrane</keyword>
<protein>
    <submittedName>
        <fullName evidence="9">Oxidoreductase</fullName>
    </submittedName>
</protein>
<feature type="transmembrane region" description="Helical" evidence="6">
    <location>
        <begin position="235"/>
        <end position="257"/>
    </location>
</feature>
<evidence type="ECO:0000259" key="7">
    <source>
        <dbReference type="Pfam" id="PF00361"/>
    </source>
</evidence>
<feature type="transmembrane region" description="Helical" evidence="6">
    <location>
        <begin position="323"/>
        <end position="345"/>
    </location>
</feature>
<dbReference type="InterPro" id="IPR001516">
    <property type="entry name" value="Proton_antipo_N"/>
</dbReference>
<dbReference type="GO" id="GO:0016020">
    <property type="term" value="C:membrane"/>
    <property type="evidence" value="ECO:0007669"/>
    <property type="project" value="UniProtKB-SubCell"/>
</dbReference>
<feature type="domain" description="NADH-Ubiquinone oxidoreductase (complex I) chain 5 N-terminal" evidence="8">
    <location>
        <begin position="33"/>
        <end position="78"/>
    </location>
</feature>
<dbReference type="Pfam" id="PF00361">
    <property type="entry name" value="Proton_antipo_M"/>
    <property type="match status" value="1"/>
</dbReference>
<dbReference type="Proteomes" id="UP000220102">
    <property type="component" value="Unassembled WGS sequence"/>
</dbReference>
<proteinExistence type="predicted"/>
<dbReference type="PANTHER" id="PTHR42829:SF1">
    <property type="entry name" value="INORGANIC CARBON TRANSPORTER SUBUNIT DABB-RELATED"/>
    <property type="match status" value="1"/>
</dbReference>
<dbReference type="EMBL" id="PDEQ01000005">
    <property type="protein sequence ID" value="PEN13070.1"/>
    <property type="molecule type" value="Genomic_DNA"/>
</dbReference>
<evidence type="ECO:0000256" key="6">
    <source>
        <dbReference type="SAM" id="Phobius"/>
    </source>
</evidence>
<feature type="transmembrane region" description="Helical" evidence="6">
    <location>
        <begin position="423"/>
        <end position="441"/>
    </location>
</feature>
<comment type="subcellular location">
    <subcellularLocation>
        <location evidence="1">Endomembrane system</location>
        <topology evidence="1">Multi-pass membrane protein</topology>
    </subcellularLocation>
    <subcellularLocation>
        <location evidence="5">Membrane</location>
        <topology evidence="5">Multi-pass membrane protein</topology>
    </subcellularLocation>
</comment>
<keyword evidence="2 5" id="KW-0812">Transmembrane</keyword>
<keyword evidence="10" id="KW-1185">Reference proteome</keyword>
<dbReference type="GO" id="GO:0008137">
    <property type="term" value="F:NADH dehydrogenase (ubiquinone) activity"/>
    <property type="evidence" value="ECO:0007669"/>
    <property type="project" value="InterPro"/>
</dbReference>
<feature type="transmembrane region" description="Helical" evidence="6">
    <location>
        <begin position="130"/>
        <end position="151"/>
    </location>
</feature>
<dbReference type="RefSeq" id="WP_098075662.1">
    <property type="nucleotide sequence ID" value="NZ_PDEQ01000005.1"/>
</dbReference>
<comment type="caution">
    <text evidence="9">The sequence shown here is derived from an EMBL/GenBank/DDBJ whole genome shotgun (WGS) entry which is preliminary data.</text>
</comment>
<evidence type="ECO:0000256" key="5">
    <source>
        <dbReference type="RuleBase" id="RU000320"/>
    </source>
</evidence>
<feature type="transmembrane region" description="Helical" evidence="6">
    <location>
        <begin position="44"/>
        <end position="64"/>
    </location>
</feature>
<feature type="transmembrane region" description="Helical" evidence="6">
    <location>
        <begin position="171"/>
        <end position="191"/>
    </location>
</feature>
<feature type="transmembrane region" description="Helical" evidence="6">
    <location>
        <begin position="76"/>
        <end position="93"/>
    </location>
</feature>
<dbReference type="OrthoDB" id="9807568at2"/>
<dbReference type="PANTHER" id="PTHR42829">
    <property type="entry name" value="NADH-UBIQUINONE OXIDOREDUCTASE CHAIN 5"/>
    <property type="match status" value="1"/>
</dbReference>
<feature type="domain" description="NADH:quinone oxidoreductase/Mrp antiporter transmembrane" evidence="7">
    <location>
        <begin position="97"/>
        <end position="314"/>
    </location>
</feature>
<dbReference type="AlphaFoldDB" id="A0A2A8CWS9"/>